<comment type="caution">
    <text evidence="8">The sequence shown here is derived from an EMBL/GenBank/DDBJ whole genome shotgun (WGS) entry which is preliminary data.</text>
</comment>
<keyword evidence="6 7" id="KW-0472">Membrane</keyword>
<evidence type="ECO:0000256" key="7">
    <source>
        <dbReference type="SAM" id="Phobius"/>
    </source>
</evidence>
<feature type="transmembrane region" description="Helical" evidence="7">
    <location>
        <begin position="45"/>
        <end position="69"/>
    </location>
</feature>
<sequence length="425" mass="48718">MITNLKQKVLSGIFWNYINRFGLQIVGILPAMILTRILSPYDYGLIAMTAVFTGIAYQLADGGFGNALIQKKDADHLDYCSVFYFNIVICFFIYLIIYIIAPTCSIFFNQEKLTSIIRVSALGIIFLSFGQVHGIIFKKNIEYRKVTIRNLLVQIISIIIGIILALTGYGVWALVFQGLVYTLLSSVANWMISEWRPTVCFSFKRLRLLFNYGSKLLLTSMIDYGFNKSYDFIIGKFYSPATLALYNRGYSTAGLFSETFFGVFSKVSFPAFVQMQDNDEIFKRNIRRFLIVCSMSIFFVMLSLTVVAEPLFHFLYSSKWNDTIPFFKLICIASLLYPIISILESILLAKGLSGKFLFISIIRKILIIIVILVTWKHGVLYMILGTFICRFIEIVILCYFINKVIQYNFLNLFCDLTPYLVVSLI</sequence>
<evidence type="ECO:0000256" key="2">
    <source>
        <dbReference type="ARBA" id="ARBA00007430"/>
    </source>
</evidence>
<dbReference type="PANTHER" id="PTHR30250:SF10">
    <property type="entry name" value="LIPOPOLYSACCHARIDE BIOSYNTHESIS PROTEIN WZXC"/>
    <property type="match status" value="1"/>
</dbReference>
<keyword evidence="4 7" id="KW-0812">Transmembrane</keyword>
<dbReference type="Proteomes" id="UP000616346">
    <property type="component" value="Unassembled WGS sequence"/>
</dbReference>
<keyword evidence="9" id="KW-1185">Reference proteome</keyword>
<comment type="similarity">
    <text evidence="2">Belongs to the polysaccharide synthase family.</text>
</comment>
<protein>
    <submittedName>
        <fullName evidence="8">Lipopolysaccharide biosynthesis protein</fullName>
    </submittedName>
</protein>
<dbReference type="PANTHER" id="PTHR30250">
    <property type="entry name" value="PST FAMILY PREDICTED COLANIC ACID TRANSPORTER"/>
    <property type="match status" value="1"/>
</dbReference>
<dbReference type="CDD" id="cd13127">
    <property type="entry name" value="MATE_tuaB_like"/>
    <property type="match status" value="1"/>
</dbReference>
<keyword evidence="3" id="KW-1003">Cell membrane</keyword>
<proteinExistence type="inferred from homology"/>
<feature type="transmembrane region" description="Helical" evidence="7">
    <location>
        <begin position="356"/>
        <end position="375"/>
    </location>
</feature>
<feature type="non-terminal residue" evidence="8">
    <location>
        <position position="425"/>
    </location>
</feature>
<evidence type="ECO:0000313" key="8">
    <source>
        <dbReference type="EMBL" id="MBD8003001.1"/>
    </source>
</evidence>
<dbReference type="Pfam" id="PF13440">
    <property type="entry name" value="Polysacc_synt_3"/>
    <property type="match status" value="1"/>
</dbReference>
<name>A0ABR8VDZ2_9BACT</name>
<feature type="transmembrane region" description="Helical" evidence="7">
    <location>
        <begin position="113"/>
        <end position="136"/>
    </location>
</feature>
<accession>A0ABR8VDZ2</accession>
<organism evidence="8 9">
    <name type="scientific">Phocaeicola faecium</name>
    <dbReference type="NCBI Taxonomy" id="2762213"/>
    <lineage>
        <taxon>Bacteria</taxon>
        <taxon>Pseudomonadati</taxon>
        <taxon>Bacteroidota</taxon>
        <taxon>Bacteroidia</taxon>
        <taxon>Bacteroidales</taxon>
        <taxon>Bacteroidaceae</taxon>
        <taxon>Phocaeicola</taxon>
    </lineage>
</organism>
<keyword evidence="5 7" id="KW-1133">Transmembrane helix</keyword>
<evidence type="ECO:0000256" key="5">
    <source>
        <dbReference type="ARBA" id="ARBA00022989"/>
    </source>
</evidence>
<gene>
    <name evidence="8" type="ORF">H9626_12395</name>
</gene>
<evidence type="ECO:0000256" key="1">
    <source>
        <dbReference type="ARBA" id="ARBA00004651"/>
    </source>
</evidence>
<comment type="subcellular location">
    <subcellularLocation>
        <location evidence="1">Cell membrane</location>
        <topology evidence="1">Multi-pass membrane protein</topology>
    </subcellularLocation>
</comment>
<evidence type="ECO:0000256" key="6">
    <source>
        <dbReference type="ARBA" id="ARBA00023136"/>
    </source>
</evidence>
<feature type="transmembrane region" description="Helical" evidence="7">
    <location>
        <begin position="148"/>
        <end position="166"/>
    </location>
</feature>
<dbReference type="EMBL" id="JACSPQ010000017">
    <property type="protein sequence ID" value="MBD8003001.1"/>
    <property type="molecule type" value="Genomic_DNA"/>
</dbReference>
<feature type="transmembrane region" description="Helical" evidence="7">
    <location>
        <begin position="289"/>
        <end position="314"/>
    </location>
</feature>
<dbReference type="RefSeq" id="WP_191710672.1">
    <property type="nucleotide sequence ID" value="NZ_JACSPQ010000017.1"/>
</dbReference>
<feature type="transmembrane region" description="Helical" evidence="7">
    <location>
        <begin position="81"/>
        <end position="101"/>
    </location>
</feature>
<reference evidence="8 9" key="1">
    <citation type="submission" date="2020-08" db="EMBL/GenBank/DDBJ databases">
        <title>A Genomic Blueprint of the Chicken Gut Microbiome.</title>
        <authorList>
            <person name="Gilroy R."/>
            <person name="Ravi A."/>
            <person name="Getino M."/>
            <person name="Pursley I."/>
            <person name="Horton D.L."/>
            <person name="Alikhan N.-F."/>
            <person name="Baker D."/>
            <person name="Gharbi K."/>
            <person name="Hall N."/>
            <person name="Watson M."/>
            <person name="Adriaenssens E.M."/>
            <person name="Foster-Nyarko E."/>
            <person name="Jarju S."/>
            <person name="Secka A."/>
            <person name="Antonio M."/>
            <person name="Oren A."/>
            <person name="Chaudhuri R."/>
            <person name="La Ragione R.M."/>
            <person name="Hildebrand F."/>
            <person name="Pallen M.J."/>
        </authorList>
    </citation>
    <scope>NUCLEOTIDE SEQUENCE [LARGE SCALE GENOMIC DNA]</scope>
    <source>
        <strain evidence="8 9">Sa1YUN3</strain>
    </source>
</reference>
<feature type="transmembrane region" description="Helical" evidence="7">
    <location>
        <begin position="21"/>
        <end position="39"/>
    </location>
</feature>
<dbReference type="InterPro" id="IPR050833">
    <property type="entry name" value="Poly_Biosynth_Transport"/>
</dbReference>
<evidence type="ECO:0000256" key="3">
    <source>
        <dbReference type="ARBA" id="ARBA00022475"/>
    </source>
</evidence>
<evidence type="ECO:0000256" key="4">
    <source>
        <dbReference type="ARBA" id="ARBA00022692"/>
    </source>
</evidence>
<feature type="transmembrane region" description="Helical" evidence="7">
    <location>
        <begin position="326"/>
        <end position="349"/>
    </location>
</feature>
<evidence type="ECO:0000313" key="9">
    <source>
        <dbReference type="Proteomes" id="UP000616346"/>
    </source>
</evidence>
<feature type="transmembrane region" description="Helical" evidence="7">
    <location>
        <begin position="381"/>
        <end position="401"/>
    </location>
</feature>